<keyword evidence="4" id="KW-0238">DNA-binding</keyword>
<feature type="region of interest" description="Disordered" evidence="7">
    <location>
        <begin position="112"/>
        <end position="162"/>
    </location>
</feature>
<evidence type="ECO:0000256" key="1">
    <source>
        <dbReference type="ARBA" id="ARBA00011764"/>
    </source>
</evidence>
<feature type="domain" description="Myb/SANT-like DNA-binding" evidence="8">
    <location>
        <begin position="38"/>
        <end position="75"/>
    </location>
</feature>
<evidence type="ECO:0000313" key="9">
    <source>
        <dbReference type="EnsemblMetazoa" id="AFAF007008-PA"/>
    </source>
</evidence>
<reference evidence="9" key="2">
    <citation type="submission" date="2020-05" db="UniProtKB">
        <authorList>
            <consortium name="EnsemblMetazoa"/>
        </authorList>
    </citation>
    <scope>IDENTIFICATION</scope>
    <source>
        <strain evidence="9">FAR1</strain>
    </source>
</reference>
<dbReference type="Pfam" id="PF13873">
    <property type="entry name" value="Myb_DNA-bind_5"/>
    <property type="match status" value="1"/>
</dbReference>
<dbReference type="GO" id="GO:0003677">
    <property type="term" value="F:DNA binding"/>
    <property type="evidence" value="ECO:0007669"/>
    <property type="project" value="UniProtKB-KW"/>
</dbReference>
<dbReference type="InterPro" id="IPR028002">
    <property type="entry name" value="Myb_DNA-bind_5"/>
</dbReference>
<dbReference type="Proteomes" id="UP000075886">
    <property type="component" value="Unassembled WGS sequence"/>
</dbReference>
<comment type="function">
    <text evidence="6">Involved in transvection phenomena (= synapsis-dependent gene expression), where the synaptic pairing of chromosomes carrying genes with which zeste interacts influences the expression of these genes. Zeste binds to DNA and stimulates transcription from a nearby promoter.</text>
</comment>
<name>A0A182QBR9_9DIPT</name>
<sequence>MEGRMTRVTSLQLKKMATILEAEPQIALALVKGPQHGFWRNLAKELNALGPPEKDAYSWKKAWADYKCTLKKRIVQYNADIDAGQYPKPLNPIHRRIAKLLTLDIKKGRTIVGDGNEHESLDPTDEDAEEMAENTKSSDSAIDAEEQTRGSSAMKSPKIEPAEDYATAANTDSLYKINPYHQRAQRIPTIPIKNHGLTDPLENGTGSNTGDRLDRRRSTSIYANVNKRAKEEHFQKAMEINQALVSVAKTSAAYHKDLVEKLCELNKSNESLIVAQQELSQNVKEMTSALRDLLDVFKTK</sequence>
<evidence type="ECO:0000259" key="8">
    <source>
        <dbReference type="Pfam" id="PF13873"/>
    </source>
</evidence>
<proteinExistence type="predicted"/>
<evidence type="ECO:0000313" key="10">
    <source>
        <dbReference type="Proteomes" id="UP000075886"/>
    </source>
</evidence>
<feature type="compositionally biased region" description="Acidic residues" evidence="7">
    <location>
        <begin position="122"/>
        <end position="132"/>
    </location>
</feature>
<comment type="subunit">
    <text evidence="1">Self-associates forming complexes of several hundred monomers.</text>
</comment>
<evidence type="ECO:0000256" key="7">
    <source>
        <dbReference type="SAM" id="MobiDB-lite"/>
    </source>
</evidence>
<dbReference type="EMBL" id="AXCN02000568">
    <property type="status" value="NOT_ANNOTATED_CDS"/>
    <property type="molecule type" value="Genomic_DNA"/>
</dbReference>
<accession>A0A182QBR9</accession>
<protein>
    <recommendedName>
        <fullName evidence="2">Regulatory protein zeste</fullName>
    </recommendedName>
</protein>
<evidence type="ECO:0000256" key="4">
    <source>
        <dbReference type="ARBA" id="ARBA00023125"/>
    </source>
</evidence>
<dbReference type="EnsemblMetazoa" id="AFAF007008-RA">
    <property type="protein sequence ID" value="AFAF007008-PA"/>
    <property type="gene ID" value="AFAF007008"/>
</dbReference>
<dbReference type="AlphaFoldDB" id="A0A182QBR9"/>
<evidence type="ECO:0000256" key="6">
    <source>
        <dbReference type="ARBA" id="ARBA00025466"/>
    </source>
</evidence>
<keyword evidence="10" id="KW-1185">Reference proteome</keyword>
<keyword evidence="3" id="KW-0805">Transcription regulation</keyword>
<dbReference type="VEuPathDB" id="VectorBase:AFAF007008"/>
<evidence type="ECO:0000256" key="3">
    <source>
        <dbReference type="ARBA" id="ARBA00023015"/>
    </source>
</evidence>
<reference evidence="10" key="1">
    <citation type="submission" date="2014-01" db="EMBL/GenBank/DDBJ databases">
        <title>The Genome Sequence of Anopheles farauti FAR1 (V2).</title>
        <authorList>
            <consortium name="The Broad Institute Genomics Platform"/>
            <person name="Neafsey D.E."/>
            <person name="Besansky N."/>
            <person name="Howell P."/>
            <person name="Walton C."/>
            <person name="Young S.K."/>
            <person name="Zeng Q."/>
            <person name="Gargeya S."/>
            <person name="Fitzgerald M."/>
            <person name="Haas B."/>
            <person name="Abouelleil A."/>
            <person name="Allen A.W."/>
            <person name="Alvarado L."/>
            <person name="Arachchi H.M."/>
            <person name="Berlin A.M."/>
            <person name="Chapman S.B."/>
            <person name="Gainer-Dewar J."/>
            <person name="Goldberg J."/>
            <person name="Griggs A."/>
            <person name="Gujja S."/>
            <person name="Hansen M."/>
            <person name="Howarth C."/>
            <person name="Imamovic A."/>
            <person name="Ireland A."/>
            <person name="Larimer J."/>
            <person name="McCowan C."/>
            <person name="Murphy C."/>
            <person name="Pearson M."/>
            <person name="Poon T.W."/>
            <person name="Priest M."/>
            <person name="Roberts A."/>
            <person name="Saif S."/>
            <person name="Shea T."/>
            <person name="Sisk P."/>
            <person name="Sykes S."/>
            <person name="Wortman J."/>
            <person name="Nusbaum C."/>
            <person name="Birren B."/>
        </authorList>
    </citation>
    <scope>NUCLEOTIDE SEQUENCE [LARGE SCALE GENOMIC DNA]</scope>
    <source>
        <strain evidence="10">FAR1</strain>
    </source>
</reference>
<evidence type="ECO:0000256" key="5">
    <source>
        <dbReference type="ARBA" id="ARBA00023163"/>
    </source>
</evidence>
<feature type="region of interest" description="Disordered" evidence="7">
    <location>
        <begin position="192"/>
        <end position="213"/>
    </location>
</feature>
<organism evidence="9 10">
    <name type="scientific">Anopheles farauti</name>
    <dbReference type="NCBI Taxonomy" id="69004"/>
    <lineage>
        <taxon>Eukaryota</taxon>
        <taxon>Metazoa</taxon>
        <taxon>Ecdysozoa</taxon>
        <taxon>Arthropoda</taxon>
        <taxon>Hexapoda</taxon>
        <taxon>Insecta</taxon>
        <taxon>Pterygota</taxon>
        <taxon>Neoptera</taxon>
        <taxon>Endopterygota</taxon>
        <taxon>Diptera</taxon>
        <taxon>Nematocera</taxon>
        <taxon>Culicoidea</taxon>
        <taxon>Culicidae</taxon>
        <taxon>Anophelinae</taxon>
        <taxon>Anopheles</taxon>
    </lineage>
</organism>
<evidence type="ECO:0000256" key="2">
    <source>
        <dbReference type="ARBA" id="ARBA00016807"/>
    </source>
</evidence>
<dbReference type="STRING" id="69004.A0A182QBR9"/>
<keyword evidence="5" id="KW-0804">Transcription</keyword>